<organism evidence="4 5">
    <name type="scientific">Psychrobacter proteolyticus</name>
    <dbReference type="NCBI Taxonomy" id="147825"/>
    <lineage>
        <taxon>Bacteria</taxon>
        <taxon>Pseudomonadati</taxon>
        <taxon>Pseudomonadota</taxon>
        <taxon>Gammaproteobacteria</taxon>
        <taxon>Moraxellales</taxon>
        <taxon>Moraxellaceae</taxon>
        <taxon>Psychrobacter</taxon>
    </lineage>
</organism>
<evidence type="ECO:0000259" key="3">
    <source>
        <dbReference type="Pfam" id="PF00188"/>
    </source>
</evidence>
<keyword evidence="5" id="KW-1185">Reference proteome</keyword>
<evidence type="ECO:0000256" key="1">
    <source>
        <dbReference type="SAM" id="MobiDB-lite"/>
    </source>
</evidence>
<evidence type="ECO:0000256" key="2">
    <source>
        <dbReference type="SAM" id="SignalP"/>
    </source>
</evidence>
<reference evidence="4 5" key="1">
    <citation type="submission" date="2024-05" db="EMBL/GenBank/DDBJ databases">
        <title>Genome sequencing of Marine Estuary Bacteria, Pseudoalteromonas distincta strain FA, Psychrobacter proteolyticus strain EA, and Shewanella baltica strain CA.</title>
        <authorList>
            <person name="Dieffenbach S.A."/>
            <person name="Maclea K.S."/>
        </authorList>
    </citation>
    <scope>NUCLEOTIDE SEQUENCE [LARGE SCALE GENOMIC DNA]</scope>
    <source>
        <strain evidence="4 5">EA</strain>
    </source>
</reference>
<feature type="signal peptide" evidence="2">
    <location>
        <begin position="1"/>
        <end position="24"/>
    </location>
</feature>
<comment type="caution">
    <text evidence="4">The sequence shown here is derived from an EMBL/GenBank/DDBJ whole genome shotgun (WGS) entry which is preliminary data.</text>
</comment>
<dbReference type="Pfam" id="PF00188">
    <property type="entry name" value="CAP"/>
    <property type="match status" value="1"/>
</dbReference>
<dbReference type="Gene3D" id="3.40.33.10">
    <property type="entry name" value="CAP"/>
    <property type="match status" value="1"/>
</dbReference>
<feature type="compositionally biased region" description="Low complexity" evidence="1">
    <location>
        <begin position="50"/>
        <end position="67"/>
    </location>
</feature>
<name>A0ABV0D5R2_9GAMM</name>
<gene>
    <name evidence="4" type="ORF">ABFV72_08345</name>
</gene>
<sequence length="417" mass="44024">MTSYTSQKNLAAVLFLTIFLSACGGGGDSDSSSTSANTPDNSQNDETAEPTTSEPIISAPIIATPTSQGDEPSDGIPNAGGNGSAENNVQAALSANNQFSLARTSCGLNGLSVDTELDDIAIQHANYIKHVFANSSPTSFNAHFENEISDIASVTGSNNPFFSGLDLADRLINADYGNSQYGVTENIAQSVYYSSAGNFLSTEAVASSMAKSLLSAPYHLRSLMLPTSGVVGTGVVTYTPSSKNAANNKGYVLVSNAAGTKTTANKTLEGVFTYPCQDVMGTVTALYNETPNPVRGSGRNLRTDPIGQPVYINMPSADKVKVSNVKFRDVQRNIDVPIQLLDSDNDPYKGTNYALPTNEAFILPLTDALKSCESGSNKGGNCGLYGNSEYKVSFDILVDDKVLEQQSFTFTTGKVNY</sequence>
<dbReference type="InterPro" id="IPR035940">
    <property type="entry name" value="CAP_sf"/>
</dbReference>
<dbReference type="RefSeq" id="WP_347163143.1">
    <property type="nucleotide sequence ID" value="NZ_JBDLOB010000004.1"/>
</dbReference>
<feature type="chain" id="PRO_5045767042" evidence="2">
    <location>
        <begin position="25"/>
        <end position="417"/>
    </location>
</feature>
<feature type="compositionally biased region" description="Polar residues" evidence="1">
    <location>
        <begin position="34"/>
        <end position="45"/>
    </location>
</feature>
<protein>
    <submittedName>
        <fullName evidence="4">CAP domain-containing protein</fullName>
    </submittedName>
</protein>
<keyword evidence="2" id="KW-0732">Signal</keyword>
<feature type="domain" description="SCP" evidence="3">
    <location>
        <begin position="102"/>
        <end position="243"/>
    </location>
</feature>
<evidence type="ECO:0000313" key="5">
    <source>
        <dbReference type="Proteomes" id="UP001414441"/>
    </source>
</evidence>
<evidence type="ECO:0000313" key="4">
    <source>
        <dbReference type="EMBL" id="MEN8626021.1"/>
    </source>
</evidence>
<accession>A0ABV0D5R2</accession>
<proteinExistence type="predicted"/>
<dbReference type="EMBL" id="JBDLOB010000004">
    <property type="protein sequence ID" value="MEN8626021.1"/>
    <property type="molecule type" value="Genomic_DNA"/>
</dbReference>
<feature type="region of interest" description="Disordered" evidence="1">
    <location>
        <begin position="27"/>
        <end position="85"/>
    </location>
</feature>
<dbReference type="InterPro" id="IPR014044">
    <property type="entry name" value="CAP_dom"/>
</dbReference>
<dbReference type="Proteomes" id="UP001414441">
    <property type="component" value="Unassembled WGS sequence"/>
</dbReference>